<gene>
    <name evidence="1" type="ORF">HMPREF0742_01887</name>
</gene>
<dbReference type="EMBL" id="AXZG01000053">
    <property type="protein sequence ID" value="ERT65497.1"/>
    <property type="molecule type" value="Genomic_DNA"/>
</dbReference>
<proteinExistence type="predicted"/>
<dbReference type="AlphaFoldDB" id="U7V1D0"/>
<comment type="caution">
    <text evidence="1">The sequence shown here is derived from an EMBL/GenBank/DDBJ whole genome shotgun (WGS) entry which is preliminary data.</text>
</comment>
<evidence type="ECO:0000313" key="1">
    <source>
        <dbReference type="EMBL" id="ERT65497.1"/>
    </source>
</evidence>
<dbReference type="Proteomes" id="UP000017174">
    <property type="component" value="Unassembled WGS sequence"/>
</dbReference>
<name>U7V1D0_9MICC</name>
<sequence>MLRHKNTPKNYVANLTLFSYSAKFKALTRGNARILQDSLA</sequence>
<accession>U7V1D0</accession>
<protein>
    <submittedName>
        <fullName evidence="1">Uncharacterized protein</fullName>
    </submittedName>
</protein>
<dbReference type="HOGENOM" id="CLU_3295909_0_0_11"/>
<organism evidence="1 2">
    <name type="scientific">Rothia aeria F0184</name>
    <dbReference type="NCBI Taxonomy" id="888019"/>
    <lineage>
        <taxon>Bacteria</taxon>
        <taxon>Bacillati</taxon>
        <taxon>Actinomycetota</taxon>
        <taxon>Actinomycetes</taxon>
        <taxon>Micrococcales</taxon>
        <taxon>Micrococcaceae</taxon>
        <taxon>Rothia</taxon>
    </lineage>
</organism>
<evidence type="ECO:0000313" key="2">
    <source>
        <dbReference type="Proteomes" id="UP000017174"/>
    </source>
</evidence>
<reference evidence="1 2" key="1">
    <citation type="submission" date="2013-08" db="EMBL/GenBank/DDBJ databases">
        <authorList>
            <person name="Weinstock G."/>
            <person name="Sodergren E."/>
            <person name="Wylie T."/>
            <person name="Fulton L."/>
            <person name="Fulton R."/>
            <person name="Fronick C."/>
            <person name="O'Laughlin M."/>
            <person name="Godfrey J."/>
            <person name="Miner T."/>
            <person name="Herter B."/>
            <person name="Appelbaum E."/>
            <person name="Cordes M."/>
            <person name="Lek S."/>
            <person name="Wollam A."/>
            <person name="Pepin K.H."/>
            <person name="Palsikar V.B."/>
            <person name="Mitreva M."/>
            <person name="Wilson R.K."/>
        </authorList>
    </citation>
    <scope>NUCLEOTIDE SEQUENCE [LARGE SCALE GENOMIC DNA]</scope>
    <source>
        <strain evidence="1 2">F0184</strain>
    </source>
</reference>